<dbReference type="AlphaFoldDB" id="A0A0E9TTE0"/>
<sequence length="33" mass="3603">MCSQNFLKCKTADGQRRAPGRSPLQVISSPQPT</sequence>
<evidence type="ECO:0000256" key="1">
    <source>
        <dbReference type="SAM" id="MobiDB-lite"/>
    </source>
</evidence>
<reference evidence="2" key="1">
    <citation type="submission" date="2014-11" db="EMBL/GenBank/DDBJ databases">
        <authorList>
            <person name="Amaro Gonzalez C."/>
        </authorList>
    </citation>
    <scope>NUCLEOTIDE SEQUENCE</scope>
</reference>
<feature type="region of interest" description="Disordered" evidence="1">
    <location>
        <begin position="12"/>
        <end position="33"/>
    </location>
</feature>
<accession>A0A0E9TTE0</accession>
<dbReference type="EMBL" id="GBXM01052569">
    <property type="protein sequence ID" value="JAH56008.1"/>
    <property type="molecule type" value="Transcribed_RNA"/>
</dbReference>
<name>A0A0E9TTE0_ANGAN</name>
<organism evidence="2">
    <name type="scientific">Anguilla anguilla</name>
    <name type="common">European freshwater eel</name>
    <name type="synonym">Muraena anguilla</name>
    <dbReference type="NCBI Taxonomy" id="7936"/>
    <lineage>
        <taxon>Eukaryota</taxon>
        <taxon>Metazoa</taxon>
        <taxon>Chordata</taxon>
        <taxon>Craniata</taxon>
        <taxon>Vertebrata</taxon>
        <taxon>Euteleostomi</taxon>
        <taxon>Actinopterygii</taxon>
        <taxon>Neopterygii</taxon>
        <taxon>Teleostei</taxon>
        <taxon>Anguilliformes</taxon>
        <taxon>Anguillidae</taxon>
        <taxon>Anguilla</taxon>
    </lineage>
</organism>
<reference evidence="2" key="2">
    <citation type="journal article" date="2015" name="Fish Shellfish Immunol.">
        <title>Early steps in the European eel (Anguilla anguilla)-Vibrio vulnificus interaction in the gills: Role of the RtxA13 toxin.</title>
        <authorList>
            <person name="Callol A."/>
            <person name="Pajuelo D."/>
            <person name="Ebbesson L."/>
            <person name="Teles M."/>
            <person name="MacKenzie S."/>
            <person name="Amaro C."/>
        </authorList>
    </citation>
    <scope>NUCLEOTIDE SEQUENCE</scope>
</reference>
<protein>
    <submittedName>
        <fullName evidence="2">Uncharacterized protein</fullName>
    </submittedName>
</protein>
<evidence type="ECO:0000313" key="2">
    <source>
        <dbReference type="EMBL" id="JAH56008.1"/>
    </source>
</evidence>
<proteinExistence type="predicted"/>